<dbReference type="InterPro" id="IPR036397">
    <property type="entry name" value="RNaseH_sf"/>
</dbReference>
<gene>
    <name evidence="1" type="ORF">ACAOBT_LOCUS4499</name>
</gene>
<reference evidence="1" key="1">
    <citation type="submission" date="2022-03" db="EMBL/GenBank/DDBJ databases">
        <authorList>
            <person name="Sayadi A."/>
        </authorList>
    </citation>
    <scope>NUCLEOTIDE SEQUENCE</scope>
</reference>
<keyword evidence="2" id="KW-1185">Reference proteome</keyword>
<sequence>MAICRSVTNFALDVHQLPESTKIQKLVLADSQLKIDQLSVSSGLSWSSVQRILIQDLGMKRVIAKFVPRALTDHQKEHRAETCRALKQQLVSDPNFLSKIITGDETLCYGYRPETKQR</sequence>
<dbReference type="InterPro" id="IPR052709">
    <property type="entry name" value="Transposase-MT_Hybrid"/>
</dbReference>
<dbReference type="Gene3D" id="3.30.420.10">
    <property type="entry name" value="Ribonuclease H-like superfamily/Ribonuclease H"/>
    <property type="match status" value="1"/>
</dbReference>
<name>A0A9P0K0Z0_ACAOB</name>
<evidence type="ECO:0000313" key="1">
    <source>
        <dbReference type="EMBL" id="CAH1962110.1"/>
    </source>
</evidence>
<evidence type="ECO:0000313" key="2">
    <source>
        <dbReference type="Proteomes" id="UP001152888"/>
    </source>
</evidence>
<dbReference type="GO" id="GO:0003676">
    <property type="term" value="F:nucleic acid binding"/>
    <property type="evidence" value="ECO:0007669"/>
    <property type="project" value="InterPro"/>
</dbReference>
<accession>A0A9P0K0Z0</accession>
<dbReference type="PANTHER" id="PTHR46060:SF1">
    <property type="entry name" value="MARINER MOS1 TRANSPOSASE-LIKE PROTEIN"/>
    <property type="match status" value="1"/>
</dbReference>
<protein>
    <recommendedName>
        <fullName evidence="3">Transposase</fullName>
    </recommendedName>
</protein>
<dbReference type="Proteomes" id="UP001152888">
    <property type="component" value="Unassembled WGS sequence"/>
</dbReference>
<comment type="caution">
    <text evidence="1">The sequence shown here is derived from an EMBL/GenBank/DDBJ whole genome shotgun (WGS) entry which is preliminary data.</text>
</comment>
<organism evidence="1 2">
    <name type="scientific">Acanthoscelides obtectus</name>
    <name type="common">Bean weevil</name>
    <name type="synonym">Bruchus obtectus</name>
    <dbReference type="NCBI Taxonomy" id="200917"/>
    <lineage>
        <taxon>Eukaryota</taxon>
        <taxon>Metazoa</taxon>
        <taxon>Ecdysozoa</taxon>
        <taxon>Arthropoda</taxon>
        <taxon>Hexapoda</taxon>
        <taxon>Insecta</taxon>
        <taxon>Pterygota</taxon>
        <taxon>Neoptera</taxon>
        <taxon>Endopterygota</taxon>
        <taxon>Coleoptera</taxon>
        <taxon>Polyphaga</taxon>
        <taxon>Cucujiformia</taxon>
        <taxon>Chrysomeloidea</taxon>
        <taxon>Chrysomelidae</taxon>
        <taxon>Bruchinae</taxon>
        <taxon>Bruchini</taxon>
        <taxon>Acanthoscelides</taxon>
    </lineage>
</organism>
<proteinExistence type="predicted"/>
<dbReference type="PANTHER" id="PTHR46060">
    <property type="entry name" value="MARINER MOS1 TRANSPOSASE-LIKE PROTEIN"/>
    <property type="match status" value="1"/>
</dbReference>
<evidence type="ECO:0008006" key="3">
    <source>
        <dbReference type="Google" id="ProtNLM"/>
    </source>
</evidence>
<dbReference type="AlphaFoldDB" id="A0A9P0K0Z0"/>
<dbReference type="EMBL" id="CAKOFQ010006699">
    <property type="protein sequence ID" value="CAH1962110.1"/>
    <property type="molecule type" value="Genomic_DNA"/>
</dbReference>
<dbReference type="OrthoDB" id="6760456at2759"/>